<dbReference type="AlphaFoldDB" id="A0A8X6EXA7"/>
<evidence type="ECO:0008006" key="6">
    <source>
        <dbReference type="Google" id="ProtNLM"/>
    </source>
</evidence>
<gene>
    <name evidence="4" type="primary">AVEN_270841_1</name>
    <name evidence="4" type="ORF">TNCT_253281</name>
</gene>
<dbReference type="SUPFAM" id="SSF52540">
    <property type="entry name" value="P-loop containing nucleoside triphosphate hydrolases"/>
    <property type="match status" value="1"/>
</dbReference>
<dbReference type="Pfam" id="PF00406">
    <property type="entry name" value="ADK"/>
    <property type="match status" value="1"/>
</dbReference>
<keyword evidence="1" id="KW-0808">Transferase</keyword>
<name>A0A8X6EXA7_TRICU</name>
<sequence>PDELLVQVASERLMKEDCIKSGWIMYNFPDTKEQVELLMRALEGFQVNRVIFFDVPLETCLERMEPRRWDPTTGEMYHLKLRPCTERKALSRLIQLPEDSEDSIKADHELYSTNSVHLKYFFRTYPPEDIITEVDASLSEEVIFELAQGAILKSAKMKFPAHE</sequence>
<dbReference type="Gene3D" id="3.40.50.300">
    <property type="entry name" value="P-loop containing nucleotide triphosphate hydrolases"/>
    <property type="match status" value="1"/>
</dbReference>
<dbReference type="GO" id="GO:0019205">
    <property type="term" value="F:nucleobase-containing compound kinase activity"/>
    <property type="evidence" value="ECO:0007669"/>
    <property type="project" value="InterPro"/>
</dbReference>
<reference evidence="4" key="1">
    <citation type="submission" date="2020-07" db="EMBL/GenBank/DDBJ databases">
        <title>Multicomponent nature underlies the extraordinary mechanical properties of spider dragline silk.</title>
        <authorList>
            <person name="Kono N."/>
            <person name="Nakamura H."/>
            <person name="Mori M."/>
            <person name="Yoshida Y."/>
            <person name="Ohtoshi R."/>
            <person name="Malay A.D."/>
            <person name="Moran D.A.P."/>
            <person name="Tomita M."/>
            <person name="Numata K."/>
            <person name="Arakawa K."/>
        </authorList>
    </citation>
    <scope>NUCLEOTIDE SEQUENCE</scope>
</reference>
<dbReference type="GO" id="GO:0005524">
    <property type="term" value="F:ATP binding"/>
    <property type="evidence" value="ECO:0007669"/>
    <property type="project" value="InterPro"/>
</dbReference>
<evidence type="ECO:0000256" key="1">
    <source>
        <dbReference type="ARBA" id="ARBA00022679"/>
    </source>
</evidence>
<keyword evidence="2" id="KW-0547">Nucleotide-binding</keyword>
<dbReference type="Proteomes" id="UP000887116">
    <property type="component" value="Unassembled WGS sequence"/>
</dbReference>
<keyword evidence="3" id="KW-0418">Kinase</keyword>
<proteinExistence type="predicted"/>
<dbReference type="InterPro" id="IPR027417">
    <property type="entry name" value="P-loop_NTPase"/>
</dbReference>
<organism evidence="4 5">
    <name type="scientific">Trichonephila clavata</name>
    <name type="common">Joro spider</name>
    <name type="synonym">Nephila clavata</name>
    <dbReference type="NCBI Taxonomy" id="2740835"/>
    <lineage>
        <taxon>Eukaryota</taxon>
        <taxon>Metazoa</taxon>
        <taxon>Ecdysozoa</taxon>
        <taxon>Arthropoda</taxon>
        <taxon>Chelicerata</taxon>
        <taxon>Arachnida</taxon>
        <taxon>Araneae</taxon>
        <taxon>Araneomorphae</taxon>
        <taxon>Entelegynae</taxon>
        <taxon>Araneoidea</taxon>
        <taxon>Nephilidae</taxon>
        <taxon>Trichonephila</taxon>
    </lineage>
</organism>
<dbReference type="InterPro" id="IPR000850">
    <property type="entry name" value="Adenylat/UMP-CMP_kin"/>
</dbReference>
<comment type="caution">
    <text evidence="4">The sequence shown here is derived from an EMBL/GenBank/DDBJ whole genome shotgun (WGS) entry which is preliminary data.</text>
</comment>
<evidence type="ECO:0000256" key="2">
    <source>
        <dbReference type="ARBA" id="ARBA00022741"/>
    </source>
</evidence>
<dbReference type="EMBL" id="BMAO01010113">
    <property type="protein sequence ID" value="GFQ64928.1"/>
    <property type="molecule type" value="Genomic_DNA"/>
</dbReference>
<evidence type="ECO:0000313" key="4">
    <source>
        <dbReference type="EMBL" id="GFQ64928.1"/>
    </source>
</evidence>
<dbReference type="OrthoDB" id="6431674at2759"/>
<feature type="non-terminal residue" evidence="4">
    <location>
        <position position="1"/>
    </location>
</feature>
<evidence type="ECO:0000313" key="5">
    <source>
        <dbReference type="Proteomes" id="UP000887116"/>
    </source>
</evidence>
<dbReference type="PANTHER" id="PTHR23359">
    <property type="entry name" value="NUCLEOTIDE KINASE"/>
    <property type="match status" value="1"/>
</dbReference>
<accession>A0A8X6EXA7</accession>
<evidence type="ECO:0000256" key="3">
    <source>
        <dbReference type="ARBA" id="ARBA00022777"/>
    </source>
</evidence>
<dbReference type="GO" id="GO:0006139">
    <property type="term" value="P:nucleobase-containing compound metabolic process"/>
    <property type="evidence" value="ECO:0007669"/>
    <property type="project" value="InterPro"/>
</dbReference>
<protein>
    <recommendedName>
        <fullName evidence="6">Adenylate kinase</fullName>
    </recommendedName>
</protein>
<keyword evidence="5" id="KW-1185">Reference proteome</keyword>